<feature type="domain" description="HTH marR-type" evidence="1">
    <location>
        <begin position="23"/>
        <end position="118"/>
    </location>
</feature>
<proteinExistence type="predicted"/>
<dbReference type="Pfam" id="PF01047">
    <property type="entry name" value="MarR"/>
    <property type="match status" value="1"/>
</dbReference>
<sequence length="136" mass="15269">MRKTAGELLIELNIAARSACDVSAADAEPLTLRIKLLYLISQGPHTPAELMNKLCMVKSNLALLTARMQKDGELVKERRSKDKRSVVYSITEKGMDVLKRTVVALEDKFKGLLTTEKEYDECVSKFDAMLDMLSFL</sequence>
<organism evidence="2 3">
    <name type="scientific">Candidatus Protoclostridium stercorigallinarum</name>
    <dbReference type="NCBI Taxonomy" id="2838741"/>
    <lineage>
        <taxon>Bacteria</taxon>
        <taxon>Bacillati</taxon>
        <taxon>Bacillota</taxon>
        <taxon>Clostridia</taxon>
        <taxon>Candidatus Protoclostridium</taxon>
    </lineage>
</organism>
<dbReference type="EMBL" id="DXHS01000008">
    <property type="protein sequence ID" value="HIW01793.1"/>
    <property type="molecule type" value="Genomic_DNA"/>
</dbReference>
<reference evidence="2" key="2">
    <citation type="submission" date="2021-04" db="EMBL/GenBank/DDBJ databases">
        <authorList>
            <person name="Gilroy R."/>
        </authorList>
    </citation>
    <scope>NUCLEOTIDE SEQUENCE</scope>
    <source>
        <strain evidence="2">12435</strain>
    </source>
</reference>
<dbReference type="InterPro" id="IPR000835">
    <property type="entry name" value="HTH_MarR-typ"/>
</dbReference>
<name>A0A9D1PYT7_9FIRM</name>
<dbReference type="AlphaFoldDB" id="A0A9D1PYT7"/>
<dbReference type="SUPFAM" id="SSF46785">
    <property type="entry name" value="Winged helix' DNA-binding domain"/>
    <property type="match status" value="1"/>
</dbReference>
<evidence type="ECO:0000313" key="2">
    <source>
        <dbReference type="EMBL" id="HIW01793.1"/>
    </source>
</evidence>
<reference evidence="2" key="1">
    <citation type="journal article" date="2021" name="PeerJ">
        <title>Extensive microbial diversity within the chicken gut microbiome revealed by metagenomics and culture.</title>
        <authorList>
            <person name="Gilroy R."/>
            <person name="Ravi A."/>
            <person name="Getino M."/>
            <person name="Pursley I."/>
            <person name="Horton D.L."/>
            <person name="Alikhan N.F."/>
            <person name="Baker D."/>
            <person name="Gharbi K."/>
            <person name="Hall N."/>
            <person name="Watson M."/>
            <person name="Adriaenssens E.M."/>
            <person name="Foster-Nyarko E."/>
            <person name="Jarju S."/>
            <person name="Secka A."/>
            <person name="Antonio M."/>
            <person name="Oren A."/>
            <person name="Chaudhuri R.R."/>
            <person name="La Ragione R."/>
            <person name="Hildebrand F."/>
            <person name="Pallen M.J."/>
        </authorList>
    </citation>
    <scope>NUCLEOTIDE SEQUENCE</scope>
    <source>
        <strain evidence="2">12435</strain>
    </source>
</reference>
<dbReference type="GO" id="GO:0003700">
    <property type="term" value="F:DNA-binding transcription factor activity"/>
    <property type="evidence" value="ECO:0007669"/>
    <property type="project" value="InterPro"/>
</dbReference>
<dbReference type="Proteomes" id="UP000823990">
    <property type="component" value="Unassembled WGS sequence"/>
</dbReference>
<dbReference type="InterPro" id="IPR036388">
    <property type="entry name" value="WH-like_DNA-bd_sf"/>
</dbReference>
<protein>
    <submittedName>
        <fullName evidence="2">MarR family transcriptional regulator</fullName>
    </submittedName>
</protein>
<evidence type="ECO:0000259" key="1">
    <source>
        <dbReference type="SMART" id="SM00347"/>
    </source>
</evidence>
<dbReference type="Gene3D" id="1.10.10.10">
    <property type="entry name" value="Winged helix-like DNA-binding domain superfamily/Winged helix DNA-binding domain"/>
    <property type="match status" value="1"/>
</dbReference>
<comment type="caution">
    <text evidence="2">The sequence shown here is derived from an EMBL/GenBank/DDBJ whole genome shotgun (WGS) entry which is preliminary data.</text>
</comment>
<dbReference type="SMART" id="SM00347">
    <property type="entry name" value="HTH_MARR"/>
    <property type="match status" value="1"/>
</dbReference>
<evidence type="ECO:0000313" key="3">
    <source>
        <dbReference type="Proteomes" id="UP000823990"/>
    </source>
</evidence>
<dbReference type="InterPro" id="IPR036390">
    <property type="entry name" value="WH_DNA-bd_sf"/>
</dbReference>
<accession>A0A9D1PYT7</accession>
<gene>
    <name evidence="2" type="ORF">H9892_00410</name>
</gene>